<sequence length="387" mass="45412">MDFTKEQLSELICKHSERENGLQDLMEIMLESMMLSERREYLREDCQRGNKGNGYRPGRTYGMGRTLTFRIPRDRYGNFHPRILAVLRDQEDECERLAGTLYTKGLTQEQVGEVFADIYGEHYSKASISRMLDYLREDVSQWLSRSLESYYPIVFIDCVHIKIHRKRSVDTEAFYVILAVKEDKTREVLGIYNKPTESATGWGEMLNDLYERGVGKVGLICADGLKGLEDVICEVFPGTKLQRCTTHLKRNIISDVRNGDKGEVADDLRQVFRTGDRNYTVEKAWGEWQAFCEKWGKYYRGIRKRGQDPSYKAYFTYLNYDHRIQSMIYTTNWIERLQKDFRRVTRMRGAMPNEESVLLLMGKTAMDKKSYLRQVPRIDLDKTLFPD</sequence>
<evidence type="ECO:0008006" key="5">
    <source>
        <dbReference type="Google" id="ProtNLM"/>
    </source>
</evidence>
<keyword evidence="3" id="KW-0233">DNA recombination</keyword>
<organism evidence="4">
    <name type="scientific">uncultured prokaryote</name>
    <dbReference type="NCBI Taxonomy" id="198431"/>
    <lineage>
        <taxon>unclassified sequences</taxon>
        <taxon>environmental samples</taxon>
    </lineage>
</organism>
<dbReference type="InterPro" id="IPR001207">
    <property type="entry name" value="Transposase_mutator"/>
</dbReference>
<evidence type="ECO:0000256" key="1">
    <source>
        <dbReference type="ARBA" id="ARBA00022578"/>
    </source>
</evidence>
<dbReference type="PANTHER" id="PTHR33217:SF8">
    <property type="entry name" value="MUTATOR FAMILY TRANSPOSASE"/>
    <property type="match status" value="1"/>
</dbReference>
<reference evidence="4" key="1">
    <citation type="submission" date="2015-06" db="EMBL/GenBank/DDBJ databases">
        <authorList>
            <person name="Joergensen T."/>
        </authorList>
    </citation>
    <scope>NUCLEOTIDE SEQUENCE</scope>
    <source>
        <strain evidence="4">RGRH1844</strain>
    </source>
</reference>
<dbReference type="PROSITE" id="PS01007">
    <property type="entry name" value="TRANSPOSASE_MUTATOR"/>
    <property type="match status" value="1"/>
</dbReference>
<proteinExistence type="predicted"/>
<reference evidence="4" key="2">
    <citation type="submission" date="2015-07" db="EMBL/GenBank/DDBJ databases">
        <title>Plasmids, circular viruses and viroids from rat gut.</title>
        <authorList>
            <person name="Jorgensen T.J."/>
            <person name="Hansen M.A."/>
            <person name="Xu Z."/>
            <person name="Tabak M.A."/>
            <person name="Sorensen S.J."/>
            <person name="Hansen L.H."/>
        </authorList>
    </citation>
    <scope>NUCLEOTIDE SEQUENCE</scope>
    <source>
        <strain evidence="4">RGRH1844</strain>
    </source>
</reference>
<name>A0A0H5Q7W8_9ZZZZ</name>
<evidence type="ECO:0000256" key="3">
    <source>
        <dbReference type="ARBA" id="ARBA00023172"/>
    </source>
</evidence>
<dbReference type="GO" id="GO:0004803">
    <property type="term" value="F:transposase activity"/>
    <property type="evidence" value="ECO:0007669"/>
    <property type="project" value="InterPro"/>
</dbReference>
<protein>
    <recommendedName>
        <fullName evidence="5">Mutator family transposase</fullName>
    </recommendedName>
</protein>
<dbReference type="NCBIfam" id="NF033543">
    <property type="entry name" value="transpos_IS256"/>
    <property type="match status" value="1"/>
</dbReference>
<accession>A0A0H5Q7W8</accession>
<dbReference type="GO" id="GO:0006313">
    <property type="term" value="P:DNA transposition"/>
    <property type="evidence" value="ECO:0007669"/>
    <property type="project" value="InterPro"/>
</dbReference>
<evidence type="ECO:0000313" key="4">
    <source>
        <dbReference type="EMBL" id="CRY98101.1"/>
    </source>
</evidence>
<keyword evidence="1" id="KW-0815">Transposition</keyword>
<evidence type="ECO:0000256" key="2">
    <source>
        <dbReference type="ARBA" id="ARBA00023125"/>
    </source>
</evidence>
<dbReference type="Pfam" id="PF00872">
    <property type="entry name" value="Transposase_mut"/>
    <property type="match status" value="1"/>
</dbReference>
<keyword evidence="2" id="KW-0238">DNA-binding</keyword>
<dbReference type="PANTHER" id="PTHR33217">
    <property type="entry name" value="TRANSPOSASE FOR INSERTION SEQUENCE ELEMENT IS1081"/>
    <property type="match status" value="1"/>
</dbReference>
<dbReference type="AlphaFoldDB" id="A0A0H5Q7W8"/>
<dbReference type="EMBL" id="LN854338">
    <property type="protein sequence ID" value="CRY98101.1"/>
    <property type="molecule type" value="Genomic_DNA"/>
</dbReference>
<dbReference type="GO" id="GO:0003677">
    <property type="term" value="F:DNA binding"/>
    <property type="evidence" value="ECO:0007669"/>
    <property type="project" value="UniProtKB-KW"/>
</dbReference>